<dbReference type="GO" id="GO:0070628">
    <property type="term" value="F:proteasome binding"/>
    <property type="evidence" value="ECO:0007669"/>
    <property type="project" value="InterPro"/>
</dbReference>
<gene>
    <name evidence="14" type="ORF">BINO364_LOCUS13634</name>
</gene>
<organism evidence="14 15">
    <name type="scientific">Brenthis ino</name>
    <name type="common">lesser marbled fritillary</name>
    <dbReference type="NCBI Taxonomy" id="405034"/>
    <lineage>
        <taxon>Eukaryota</taxon>
        <taxon>Metazoa</taxon>
        <taxon>Ecdysozoa</taxon>
        <taxon>Arthropoda</taxon>
        <taxon>Hexapoda</taxon>
        <taxon>Insecta</taxon>
        <taxon>Pterygota</taxon>
        <taxon>Neoptera</taxon>
        <taxon>Endopterygota</taxon>
        <taxon>Lepidoptera</taxon>
        <taxon>Glossata</taxon>
        <taxon>Ditrysia</taxon>
        <taxon>Papilionoidea</taxon>
        <taxon>Nymphalidae</taxon>
        <taxon>Heliconiinae</taxon>
        <taxon>Argynnini</taxon>
        <taxon>Brenthis</taxon>
    </lineage>
</organism>
<dbReference type="GO" id="GO:0016504">
    <property type="term" value="F:peptidase activator activity"/>
    <property type="evidence" value="ECO:0007669"/>
    <property type="project" value="InterPro"/>
</dbReference>
<dbReference type="GO" id="GO:0010499">
    <property type="term" value="P:proteasomal ubiquitin-independent protein catabolic process"/>
    <property type="evidence" value="ECO:0007669"/>
    <property type="project" value="TreeGrafter"/>
</dbReference>
<dbReference type="InterPro" id="IPR016024">
    <property type="entry name" value="ARM-type_fold"/>
</dbReference>
<accession>A0A8J9YIY8</accession>
<evidence type="ECO:0000256" key="10">
    <source>
        <dbReference type="SAM" id="MobiDB-lite"/>
    </source>
</evidence>
<dbReference type="Pfam" id="PF16507">
    <property type="entry name" value="HEAT_PSME4_mid"/>
    <property type="match status" value="1"/>
</dbReference>
<sequence>MIQDDEYEAFVSTPERIKALGFRPQKEILTNHLLPYADKLDDESKRFLDQVKTNLAKAVMLREMKPACGVWSSRLMKYISIYGLKFGKEDHIALIKLAYELVLIPDLEPCKVHKFATMFLMLTKKRFLLSPEELTLPWRPLYEVGIKIFDKSATSIGMYHFLTSLEGSYMSMVKCAKPYFEVNATQEILDEVLPLIFPWSGNSQMLSPLSAFLPVGLPPKYAKQGHELWFDQLMTLWDTCYNVPGGISEVMICFSGLAKRNPGAVDWTPHVPKMFVRFLHALNLPVSYKDMQYSRNHSLDMKYVASWIVWTINPDGVVLKHLKSFLAGVESYLHSANSGRWSYKLRDLLRKLAREFLNRVRREREKRFRDTWENLTPEAYKLRDEDITEFVKIVLEPTFQAVYSRSGSLDISIALQNLATLRPAIVIPPLLEKLRTSLTSLTEPHRVTAAMSAVAAVARPMLRGADADYPEGPTHVVPFLMAVLPGLDPNDIKKTLVTLHFILIFSGMVPYIDCSSAYEHWPDLTEEELLVCESTAQFEDFVLIFLDRIFTIIESSVLEQARLDTKDTDWIRSKTDAVMETAISSAATAVLIQCSPKIFKEALRKFKAFATETTFETNVSGSMVGVLLHVFARIDSESTLAAFLPKLLEELEELISSDEALREENLPRDLVYRLVLLMQVVECDGTVLLKYIPKILPVLDRILKLHTRYALVRACEVLSHILNSLSYVDLKEWRSTSKDFGTAPEKWLPIREWGRGCLLKEANFKWHVPTAEEAECAQMISDRYLKHEVNRLKQWLSGERPMCKERRLRSFHIINAVLSCSTFLPQANETPVSLLESQVPAMSMPFTNGVPYTVTLDGENMRVALTRLLLEVQKRMLTDKSDDTRGLEMLIQVWERVVVMKGLRTGPGLEARLRSYSALERALDGRGGVGTGGDPGKAARLRMLVADAARLQDESRLDLVCDAGITPSALQALHALYELAINTYSSVRILAQIRLYWMLSHYPYSYRALVPRLVDLLTAGGEGDEWHARHKGALFIMLGPKAGPLVAKQDWEVVRAIWPAVLKAPLSEKPSIHRLVQAFCDSIQRHFPIVNTRLIISDTAIEAAKKLLNETQINNAEFIQQLNKAVDKEIATSDKAERVYDELIEELVDVAENSNGQWRRLELAMQLLTYCPLIQTPYPPCTARLVARALIHDDIAVRRTALRLTHYTLKQCKHKLKKIDVDPYEVAGVQRPEKHVPGYRKDLEWAMWSEDREINTDEDWDKPWLRDYCYGFYSWPKKIKVAAPVNEQKYSIDTPPEEMTESERYLFEFFNNDANIDKLVAFLTVEEKKGKDKFNGVRFAMFRMAFAQFGERAAQRLLTHAQRCAGDTQEAPQRFAAEVATAALRAPRYWPRERALALQQQALDVIEAGLTSVTPETMEDWGTCLATGVDKLDPTRGKHVLQRLLRLCAPPPARGDLDPDQHTSFVVCARLYALQGALGSLSWRGAPLAAELLKRLDAANFIQHPYQNVRESVGSILMTIFDTEIVFPGGEGGGAPRLKDFLATVKPRLTALYDENGDIVIKTAASTSGGCGAALRPAPGAALSAERVAAPPPAALARLAPGAPRPPHSPQGETSDAAESEREERVDKQLVERLDSALRLAGDAAPTQRHHARAVNLLTTVLRGCMGVIVRGVNGNTCTQYELVSTACALASRGPPQPHEELPRAAGGFLASLALLHHSYTAFDTALDVLETLANGRSWWARLACLDFAQPLLFYGLPMLCDRAGRAVRAEQFALKLMRDSRVEVRQAAAKLLTGLMHCRALPNEEKTLKSLMKSCRSKELVERHCGVLGLCAYMASRPYSLGPKLGTVLAELARHTNAPDPIPATIRTALADFRRTHQDDWPKHRDQLTEEELDLLADLTSPPTYCA</sequence>
<dbReference type="PANTHER" id="PTHR32170">
    <property type="entry name" value="PROTEASOME ACTIVATOR COMPLEX SUBUNIT 4"/>
    <property type="match status" value="1"/>
</dbReference>
<dbReference type="PANTHER" id="PTHR32170:SF3">
    <property type="entry name" value="PROTEASOME ACTIVATOR COMPLEX SUBUNIT 4"/>
    <property type="match status" value="1"/>
</dbReference>
<dbReference type="Pfam" id="PF11919">
    <property type="entry name" value="PSME4_C"/>
    <property type="match status" value="1"/>
</dbReference>
<dbReference type="OrthoDB" id="17907at2759"/>
<keyword evidence="9" id="KW-0175">Coiled coil</keyword>
<keyword evidence="15" id="KW-1185">Reference proteome</keyword>
<keyword evidence="4" id="KW-0963">Cytoplasm</keyword>
<dbReference type="EMBL" id="OV170227">
    <property type="protein sequence ID" value="CAH0728415.1"/>
    <property type="molecule type" value="Genomic_DNA"/>
</dbReference>
<evidence type="ECO:0000256" key="5">
    <source>
        <dbReference type="ARBA" id="ARBA00022737"/>
    </source>
</evidence>
<evidence type="ECO:0008006" key="16">
    <source>
        <dbReference type="Google" id="ProtNLM"/>
    </source>
</evidence>
<evidence type="ECO:0000313" key="14">
    <source>
        <dbReference type="EMBL" id="CAH0728415.1"/>
    </source>
</evidence>
<keyword evidence="8" id="KW-0539">Nucleus</keyword>
<evidence type="ECO:0000256" key="9">
    <source>
        <dbReference type="SAM" id="Coils"/>
    </source>
</evidence>
<comment type="similarity">
    <text evidence="3">Belongs to the BLM10 family.</text>
</comment>
<dbReference type="Pfam" id="PF23096">
    <property type="entry name" value="HEAT_PSME4"/>
    <property type="match status" value="1"/>
</dbReference>
<evidence type="ECO:0000256" key="3">
    <source>
        <dbReference type="ARBA" id="ARBA00005739"/>
    </source>
</evidence>
<evidence type="ECO:0000256" key="4">
    <source>
        <dbReference type="ARBA" id="ARBA00022490"/>
    </source>
</evidence>
<keyword evidence="6" id="KW-0227">DNA damage</keyword>
<evidence type="ECO:0000313" key="15">
    <source>
        <dbReference type="Proteomes" id="UP000838878"/>
    </source>
</evidence>
<evidence type="ECO:0000256" key="7">
    <source>
        <dbReference type="ARBA" id="ARBA00023204"/>
    </source>
</evidence>
<name>A0A8J9YIY8_9NEOP</name>
<dbReference type="Proteomes" id="UP000838878">
    <property type="component" value="Chromosome 7"/>
</dbReference>
<evidence type="ECO:0000259" key="12">
    <source>
        <dbReference type="Pfam" id="PF16507"/>
    </source>
</evidence>
<feature type="region of interest" description="Disordered" evidence="10">
    <location>
        <begin position="1597"/>
        <end position="1626"/>
    </location>
</feature>
<dbReference type="InterPro" id="IPR032430">
    <property type="entry name" value="Blm10_mid"/>
</dbReference>
<evidence type="ECO:0000256" key="2">
    <source>
        <dbReference type="ARBA" id="ARBA00004496"/>
    </source>
</evidence>
<dbReference type="SUPFAM" id="SSF48371">
    <property type="entry name" value="ARM repeat"/>
    <property type="match status" value="2"/>
</dbReference>
<evidence type="ECO:0000259" key="11">
    <source>
        <dbReference type="Pfam" id="PF11919"/>
    </source>
</evidence>
<dbReference type="Gene3D" id="1.25.10.10">
    <property type="entry name" value="Leucine-rich Repeat Variant"/>
    <property type="match status" value="1"/>
</dbReference>
<dbReference type="InterPro" id="IPR055455">
    <property type="entry name" value="HEAT_PSME4"/>
</dbReference>
<comment type="subcellular location">
    <subcellularLocation>
        <location evidence="2">Cytoplasm</location>
    </subcellularLocation>
    <subcellularLocation>
        <location evidence="1">Nucleus speckle</location>
    </subcellularLocation>
</comment>
<dbReference type="InterPro" id="IPR021843">
    <property type="entry name" value="PSME4_C"/>
</dbReference>
<evidence type="ECO:0000259" key="13">
    <source>
        <dbReference type="Pfam" id="PF23096"/>
    </source>
</evidence>
<reference evidence="14" key="1">
    <citation type="submission" date="2021-12" db="EMBL/GenBank/DDBJ databases">
        <authorList>
            <person name="Martin H S."/>
        </authorList>
    </citation>
    <scope>NUCLEOTIDE SEQUENCE</scope>
</reference>
<dbReference type="GO" id="GO:0005829">
    <property type="term" value="C:cytosol"/>
    <property type="evidence" value="ECO:0007669"/>
    <property type="project" value="TreeGrafter"/>
</dbReference>
<evidence type="ECO:0000256" key="1">
    <source>
        <dbReference type="ARBA" id="ARBA00004324"/>
    </source>
</evidence>
<feature type="domain" description="Proteasome activator complex subunit 4-like HEAT repeat-like" evidence="13">
    <location>
        <begin position="1183"/>
        <end position="1475"/>
    </location>
</feature>
<evidence type="ECO:0000256" key="8">
    <source>
        <dbReference type="ARBA" id="ARBA00023242"/>
    </source>
</evidence>
<proteinExistence type="inferred from homology"/>
<dbReference type="GO" id="GO:0016607">
    <property type="term" value="C:nuclear speck"/>
    <property type="evidence" value="ECO:0007669"/>
    <property type="project" value="UniProtKB-SubCell"/>
</dbReference>
<dbReference type="InterPro" id="IPR035309">
    <property type="entry name" value="PSME4"/>
</dbReference>
<keyword evidence="7" id="KW-0234">DNA repair</keyword>
<feature type="domain" description="Proteasome activator complex subunit 4 C-terminal" evidence="11">
    <location>
        <begin position="1822"/>
        <end position="1908"/>
    </location>
</feature>
<dbReference type="GO" id="GO:0006281">
    <property type="term" value="P:DNA repair"/>
    <property type="evidence" value="ECO:0007669"/>
    <property type="project" value="UniProtKB-KW"/>
</dbReference>
<feature type="non-terminal residue" evidence="14">
    <location>
        <position position="1908"/>
    </location>
</feature>
<feature type="coiled-coil region" evidence="9">
    <location>
        <begin position="1101"/>
        <end position="1153"/>
    </location>
</feature>
<feature type="domain" description="Proteasome activator Blm10 middle HEAT repeats region" evidence="12">
    <location>
        <begin position="322"/>
        <end position="800"/>
    </location>
</feature>
<protein>
    <recommendedName>
        <fullName evidence="16">Proteasome activator complex subunit 4</fullName>
    </recommendedName>
</protein>
<dbReference type="InterPro" id="IPR011989">
    <property type="entry name" value="ARM-like"/>
</dbReference>
<keyword evidence="5" id="KW-0677">Repeat</keyword>
<evidence type="ECO:0000256" key="6">
    <source>
        <dbReference type="ARBA" id="ARBA00022763"/>
    </source>
</evidence>